<feature type="chain" id="PRO_5047215962" evidence="1">
    <location>
        <begin position="25"/>
        <end position="60"/>
    </location>
</feature>
<protein>
    <submittedName>
        <fullName evidence="2">Uncharacterized protein</fullName>
    </submittedName>
</protein>
<gene>
    <name evidence="2" type="ORF">N0K80_03045</name>
</gene>
<accession>A0ABT4JL93</accession>
<feature type="signal peptide" evidence="1">
    <location>
        <begin position="1"/>
        <end position="24"/>
    </location>
</feature>
<evidence type="ECO:0000313" key="2">
    <source>
        <dbReference type="EMBL" id="MCZ2491126.1"/>
    </source>
</evidence>
<keyword evidence="1" id="KW-0732">Signal</keyword>
<evidence type="ECO:0000313" key="3">
    <source>
        <dbReference type="Proteomes" id="UP001081467"/>
    </source>
</evidence>
<evidence type="ECO:0000256" key="1">
    <source>
        <dbReference type="SAM" id="SignalP"/>
    </source>
</evidence>
<proteinExistence type="predicted"/>
<organism evidence="2 3">
    <name type="scientific">Dellaglioa carnosa</name>
    <dbReference type="NCBI Taxonomy" id="2995136"/>
    <lineage>
        <taxon>Bacteria</taxon>
        <taxon>Bacillati</taxon>
        <taxon>Bacillota</taxon>
        <taxon>Bacilli</taxon>
        <taxon>Lactobacillales</taxon>
        <taxon>Lactobacillaceae</taxon>
        <taxon>Dellaglioa</taxon>
    </lineage>
</organism>
<comment type="caution">
    <text evidence="2">The sequence shown here is derived from an EMBL/GenBank/DDBJ whole genome shotgun (WGS) entry which is preliminary data.</text>
</comment>
<name>A0ABT4JL93_9LACO</name>
<reference evidence="2" key="1">
    <citation type="submission" date="2022-09" db="EMBL/GenBank/DDBJ databases">
        <title>Diversity of Dellaglioa algida.</title>
        <authorList>
            <person name="Matthias E."/>
            <person name="Werum V."/>
        </authorList>
    </citation>
    <scope>NUCLEOTIDE SEQUENCE</scope>
    <source>
        <strain evidence="2">TMW 2.2523</strain>
    </source>
</reference>
<dbReference type="RefSeq" id="WP_146343270.1">
    <property type="nucleotide sequence ID" value="NZ_JANXKW010000002.1"/>
</dbReference>
<keyword evidence="3" id="KW-1185">Reference proteome</keyword>
<sequence length="60" mass="6617">MKLKKVIVGLMLCTVIMQTGAVSAASYHQNSHRETISSRSMGGYTTNGSLWSSIKHKFGW</sequence>
<dbReference type="EMBL" id="JANXLI010000002">
    <property type="protein sequence ID" value="MCZ2491126.1"/>
    <property type="molecule type" value="Genomic_DNA"/>
</dbReference>
<dbReference type="Proteomes" id="UP001081467">
    <property type="component" value="Unassembled WGS sequence"/>
</dbReference>